<name>A0A371E091_MUCPR</name>
<protein>
    <recommendedName>
        <fullName evidence="3">Integrase catalytic domain-containing protein</fullName>
    </recommendedName>
</protein>
<dbReference type="EMBL" id="QJKJ01017783">
    <property type="protein sequence ID" value="RDX58151.1"/>
    <property type="molecule type" value="Genomic_DNA"/>
</dbReference>
<reference evidence="1" key="1">
    <citation type="submission" date="2018-05" db="EMBL/GenBank/DDBJ databases">
        <title>Draft genome of Mucuna pruriens seed.</title>
        <authorList>
            <person name="Nnadi N.E."/>
            <person name="Vos R."/>
            <person name="Hasami M.H."/>
            <person name="Devisetty U.K."/>
            <person name="Aguiy J.C."/>
        </authorList>
    </citation>
    <scope>NUCLEOTIDE SEQUENCE [LARGE SCALE GENOMIC DNA]</scope>
    <source>
        <strain evidence="1">JCA_2017</strain>
    </source>
</reference>
<gene>
    <name evidence="1" type="ORF">CR513_62554</name>
</gene>
<organism evidence="1 2">
    <name type="scientific">Mucuna pruriens</name>
    <name type="common">Velvet bean</name>
    <name type="synonym">Dolichos pruriens</name>
    <dbReference type="NCBI Taxonomy" id="157652"/>
    <lineage>
        <taxon>Eukaryota</taxon>
        <taxon>Viridiplantae</taxon>
        <taxon>Streptophyta</taxon>
        <taxon>Embryophyta</taxon>
        <taxon>Tracheophyta</taxon>
        <taxon>Spermatophyta</taxon>
        <taxon>Magnoliopsida</taxon>
        <taxon>eudicotyledons</taxon>
        <taxon>Gunneridae</taxon>
        <taxon>Pentapetalae</taxon>
        <taxon>rosids</taxon>
        <taxon>fabids</taxon>
        <taxon>Fabales</taxon>
        <taxon>Fabaceae</taxon>
        <taxon>Papilionoideae</taxon>
        <taxon>50 kb inversion clade</taxon>
        <taxon>NPAAA clade</taxon>
        <taxon>indigoferoid/millettioid clade</taxon>
        <taxon>Phaseoleae</taxon>
        <taxon>Mucuna</taxon>
    </lineage>
</organism>
<sequence length="166" mass="19847">MIISHDTKQGVVHLILIKRFRVYLGDDKACAVGRKIKIQIYDGVVRMLCEIRHIPDPRNSLISQGGIAFIELDDDITKLWCIYKLDLCKFCVIRKQSKKVWVYFLKHKFEVFTKFKLWKVEMENQTGRKIKYLRSGNCIEYTDLQFQKFSKEYDIHRYFSICKIPQ</sequence>
<keyword evidence="2" id="KW-1185">Reference proteome</keyword>
<dbReference type="InterPro" id="IPR039537">
    <property type="entry name" value="Retrotran_Ty1/copia-like"/>
</dbReference>
<evidence type="ECO:0000313" key="1">
    <source>
        <dbReference type="EMBL" id="RDX58151.1"/>
    </source>
</evidence>
<proteinExistence type="predicted"/>
<accession>A0A371E091</accession>
<evidence type="ECO:0000313" key="2">
    <source>
        <dbReference type="Proteomes" id="UP000257109"/>
    </source>
</evidence>
<dbReference type="PANTHER" id="PTHR42648:SF28">
    <property type="entry name" value="TRANSPOSON-ENCODED PROTEIN WITH RIBONUCLEASE H-LIKE AND RETROVIRUS ZINC FINGER-LIKE DOMAINS"/>
    <property type="match status" value="1"/>
</dbReference>
<dbReference type="AlphaFoldDB" id="A0A371E091"/>
<dbReference type="SUPFAM" id="SSF53098">
    <property type="entry name" value="Ribonuclease H-like"/>
    <property type="match status" value="1"/>
</dbReference>
<evidence type="ECO:0008006" key="3">
    <source>
        <dbReference type="Google" id="ProtNLM"/>
    </source>
</evidence>
<comment type="caution">
    <text evidence="1">The sequence shown here is derived from an EMBL/GenBank/DDBJ whole genome shotgun (WGS) entry which is preliminary data.</text>
</comment>
<dbReference type="InterPro" id="IPR012337">
    <property type="entry name" value="RNaseH-like_sf"/>
</dbReference>
<dbReference type="Proteomes" id="UP000257109">
    <property type="component" value="Unassembled WGS sequence"/>
</dbReference>
<dbReference type="PANTHER" id="PTHR42648">
    <property type="entry name" value="TRANSPOSASE, PUTATIVE-RELATED"/>
    <property type="match status" value="1"/>
</dbReference>
<feature type="non-terminal residue" evidence="1">
    <location>
        <position position="1"/>
    </location>
</feature>